<dbReference type="PANTHER" id="PTHR13710">
    <property type="entry name" value="DNA HELICASE RECQ FAMILY MEMBER"/>
    <property type="match status" value="1"/>
</dbReference>
<keyword evidence="16" id="KW-1185">Reference proteome</keyword>
<evidence type="ECO:0000256" key="8">
    <source>
        <dbReference type="ARBA" id="ARBA00023235"/>
    </source>
</evidence>
<dbReference type="GO" id="GO:0031573">
    <property type="term" value="P:mitotic intra-S DNA damage checkpoint signaling"/>
    <property type="evidence" value="ECO:0007669"/>
    <property type="project" value="UniProtKB-ARBA"/>
</dbReference>
<dbReference type="GO" id="GO:0000724">
    <property type="term" value="P:double-strand break repair via homologous recombination"/>
    <property type="evidence" value="ECO:0007669"/>
    <property type="project" value="UniProtKB-ARBA"/>
</dbReference>
<evidence type="ECO:0000256" key="11">
    <source>
        <dbReference type="ARBA" id="ARBA00034808"/>
    </source>
</evidence>
<evidence type="ECO:0000256" key="10">
    <source>
        <dbReference type="ARBA" id="ARBA00034617"/>
    </source>
</evidence>
<evidence type="ECO:0000256" key="2">
    <source>
        <dbReference type="ARBA" id="ARBA00005446"/>
    </source>
</evidence>
<dbReference type="Pfam" id="PF09382">
    <property type="entry name" value="RQC"/>
    <property type="match status" value="1"/>
</dbReference>
<feature type="compositionally biased region" description="Basic and acidic residues" evidence="12">
    <location>
        <begin position="979"/>
        <end position="994"/>
    </location>
</feature>
<dbReference type="Pfam" id="PF00271">
    <property type="entry name" value="Helicase_C"/>
    <property type="match status" value="1"/>
</dbReference>
<evidence type="ECO:0000256" key="3">
    <source>
        <dbReference type="ARBA" id="ARBA00022741"/>
    </source>
</evidence>
<sequence length="1063" mass="118237">MNQAHYNHSTRNSGPDPINLVGSEQRVVNPHSPSGNATINRPLTLTSNLNQIPGRPNQTSHPKPTGPIDSTKASNPTRVLNPFSNVTSALPVRGFVEPTLQEMDLETLYIKRHACVTRITVILQRMVNFLQTGECDTGEDYGCLEHTKSYLDERLGEFNAEVEHRKLNGNTLEKAASISPDMIIQSETPRRSVNLRPGSPPSTSSRASAENKNNKFNTSLVQEKPKIQAVTFQSSSTNRPTISTRNKSDMQRTVSQIYAMSLTLFMKLFNNPNPDGWKQNVETGIDAVDEPSADMAECPPAQLDEALPVVTDDLLAGIFSNDDVFEDSFNNGQSQEEEIQEQPDLTIDLTSTAGETSNRSEAPCQRPVSKENSKQVPAETSLTKIVEPLEDFSKKMQHPWSRDVGKALKNIFKLRGWRRNQLDAINATLSGQHCFILMPTGGGKSLCYQLPAVVRSGATRGVTIVLSPLISLITDQVQSLCEKGIGSAAFTGNMTAAERNSVVGDLRSSDPALCLIYVTPEMIMRSELFISILVDLKTRGLLARFVFDEAHCVSQWGHDFRPDYKDVGPKLRGQFRGIPFLALTATANHRVQQDVINNLGITGCKLLTQSFNRPNLRYEVRVKTKEVLNDIIRIIKVDHPNECGIIYCLSKKQCEDVAAHLKMKHGIRAHHYHAGMTKDDRQKVQHAWQKGVLQVISATIAFGMGIDKPDVRFVVHHSMPSSLEGYYQETGRAGRDGKISECVLFYSYKDFTTFLRMIEQGSSSREQVDRQLSNARQVVGFCLNKVDCRRSLVLSYFGEKFTPQQCGRTCDTCMKSEPTEVRDVTNLVRSAIKLVGQITRDKPVTMAHCIDVFKGSKNRKVLDAGHDLLEGAGAGQSLDRTDAERLFHMMVAKNMISERFESNAMGFMNAYVQLAPAHDSIYRNGEPIKLAFGNPVVSSKRNTDIADQSRTSGMKNSRMRKEAVAQPVQPDFGESSSDEEFKYSSEGVEIERSVNNRSSSKQVSRRGHPLRGAAKKAQEATKSQYGVSVKDLTQDDRVQGCYEEILAFIVSGRVDWIINFFGN</sequence>
<comment type="subcellular location">
    <subcellularLocation>
        <location evidence="1">Nucleus</location>
    </subcellularLocation>
</comment>
<feature type="compositionally biased region" description="Polar residues" evidence="12">
    <location>
        <begin position="1"/>
        <end position="13"/>
    </location>
</feature>
<dbReference type="GO" id="GO:0006260">
    <property type="term" value="P:DNA replication"/>
    <property type="evidence" value="ECO:0007669"/>
    <property type="project" value="InterPro"/>
</dbReference>
<dbReference type="GO" id="GO:0009378">
    <property type="term" value="F:four-way junction helicase activity"/>
    <property type="evidence" value="ECO:0007669"/>
    <property type="project" value="TreeGrafter"/>
</dbReference>
<dbReference type="InterPro" id="IPR036388">
    <property type="entry name" value="WH-like_DNA-bd_sf"/>
</dbReference>
<dbReference type="SMART" id="SM00490">
    <property type="entry name" value="HELICc"/>
    <property type="match status" value="1"/>
</dbReference>
<evidence type="ECO:0000259" key="14">
    <source>
        <dbReference type="PROSITE" id="PS51194"/>
    </source>
</evidence>
<dbReference type="InterPro" id="IPR027417">
    <property type="entry name" value="P-loop_NTPase"/>
</dbReference>
<comment type="catalytic activity">
    <reaction evidence="10">
        <text>Couples ATP hydrolysis with the unwinding of duplex DNA by translocating in the 3'-5' direction.</text>
        <dbReference type="EC" id="5.6.2.4"/>
    </reaction>
</comment>
<keyword evidence="3" id="KW-0547">Nucleotide-binding</keyword>
<feature type="region of interest" description="Disordered" evidence="12">
    <location>
        <begin position="352"/>
        <end position="379"/>
    </location>
</feature>
<dbReference type="GO" id="GO:0005524">
    <property type="term" value="F:ATP binding"/>
    <property type="evidence" value="ECO:0007669"/>
    <property type="project" value="UniProtKB-KW"/>
</dbReference>
<dbReference type="GO" id="GO:0016787">
    <property type="term" value="F:hydrolase activity"/>
    <property type="evidence" value="ECO:0007669"/>
    <property type="project" value="UniProtKB-KW"/>
</dbReference>
<gene>
    <name evidence="15" type="ORF">PPACK8108_LOCUS21046</name>
</gene>
<feature type="domain" description="Helicase C-terminal" evidence="14">
    <location>
        <begin position="627"/>
        <end position="776"/>
    </location>
</feature>
<dbReference type="InterPro" id="IPR011545">
    <property type="entry name" value="DEAD/DEAH_box_helicase_dom"/>
</dbReference>
<comment type="caution">
    <text evidence="15">The sequence shown here is derived from an EMBL/GenBank/DDBJ whole genome shotgun (WGS) entry which is preliminary data.</text>
</comment>
<dbReference type="AlphaFoldDB" id="A0AAV0BJ93"/>
<dbReference type="NCBIfam" id="TIGR00614">
    <property type="entry name" value="recQ_fam"/>
    <property type="match status" value="1"/>
</dbReference>
<dbReference type="SMART" id="SM00956">
    <property type="entry name" value="RQC"/>
    <property type="match status" value="1"/>
</dbReference>
<organism evidence="15 16">
    <name type="scientific">Phakopsora pachyrhizi</name>
    <name type="common">Asian soybean rust disease fungus</name>
    <dbReference type="NCBI Taxonomy" id="170000"/>
    <lineage>
        <taxon>Eukaryota</taxon>
        <taxon>Fungi</taxon>
        <taxon>Dikarya</taxon>
        <taxon>Basidiomycota</taxon>
        <taxon>Pucciniomycotina</taxon>
        <taxon>Pucciniomycetes</taxon>
        <taxon>Pucciniales</taxon>
        <taxon>Phakopsoraceae</taxon>
        <taxon>Phakopsora</taxon>
    </lineage>
</organism>
<keyword evidence="4 15" id="KW-0378">Hydrolase</keyword>
<dbReference type="Gene3D" id="1.10.10.10">
    <property type="entry name" value="Winged helix-like DNA-binding domain superfamily/Winged helix DNA-binding domain"/>
    <property type="match status" value="1"/>
</dbReference>
<feature type="region of interest" description="Disordered" evidence="12">
    <location>
        <begin position="183"/>
        <end position="213"/>
    </location>
</feature>
<dbReference type="GO" id="GO:0000729">
    <property type="term" value="P:DNA double-strand break processing"/>
    <property type="evidence" value="ECO:0007669"/>
    <property type="project" value="UniProtKB-ARBA"/>
</dbReference>
<evidence type="ECO:0000256" key="9">
    <source>
        <dbReference type="ARBA" id="ARBA00023242"/>
    </source>
</evidence>
<dbReference type="GO" id="GO:0043138">
    <property type="term" value="F:3'-5' DNA helicase activity"/>
    <property type="evidence" value="ECO:0007669"/>
    <property type="project" value="UniProtKB-EC"/>
</dbReference>
<dbReference type="FunFam" id="3.40.50.300:FF:000340">
    <property type="entry name" value="Bloom syndrome, RecQ helicase"/>
    <property type="match status" value="1"/>
</dbReference>
<dbReference type="InterPro" id="IPR001650">
    <property type="entry name" value="Helicase_C-like"/>
</dbReference>
<dbReference type="PANTHER" id="PTHR13710:SF153">
    <property type="entry name" value="RECQ-LIKE DNA HELICASE BLM"/>
    <property type="match status" value="1"/>
</dbReference>
<comment type="similarity">
    <text evidence="2">Belongs to the helicase family. RecQ subfamily.</text>
</comment>
<evidence type="ECO:0000256" key="4">
    <source>
        <dbReference type="ARBA" id="ARBA00022801"/>
    </source>
</evidence>
<evidence type="ECO:0000256" key="6">
    <source>
        <dbReference type="ARBA" id="ARBA00022840"/>
    </source>
</evidence>
<evidence type="ECO:0000256" key="1">
    <source>
        <dbReference type="ARBA" id="ARBA00004123"/>
    </source>
</evidence>
<dbReference type="PROSITE" id="PS51192">
    <property type="entry name" value="HELICASE_ATP_BIND_1"/>
    <property type="match status" value="1"/>
</dbReference>
<dbReference type="CDD" id="cd17920">
    <property type="entry name" value="DEXHc_RecQ"/>
    <property type="match status" value="1"/>
</dbReference>
<evidence type="ECO:0000256" key="7">
    <source>
        <dbReference type="ARBA" id="ARBA00023125"/>
    </source>
</evidence>
<dbReference type="InterPro" id="IPR004589">
    <property type="entry name" value="DNA_helicase_ATP-dep_RecQ"/>
</dbReference>
<keyword evidence="7" id="KW-0238">DNA-binding</keyword>
<protein>
    <recommendedName>
        <fullName evidence="11">DNA 3'-5' helicase</fullName>
        <ecNumber evidence="11">5.6.2.4</ecNumber>
    </recommendedName>
</protein>
<dbReference type="GO" id="GO:0005737">
    <property type="term" value="C:cytoplasm"/>
    <property type="evidence" value="ECO:0007669"/>
    <property type="project" value="TreeGrafter"/>
</dbReference>
<dbReference type="EC" id="5.6.2.4" evidence="11"/>
<dbReference type="Proteomes" id="UP001153365">
    <property type="component" value="Unassembled WGS sequence"/>
</dbReference>
<dbReference type="GO" id="GO:0003677">
    <property type="term" value="F:DNA binding"/>
    <property type="evidence" value="ECO:0007669"/>
    <property type="project" value="UniProtKB-KW"/>
</dbReference>
<reference evidence="15" key="1">
    <citation type="submission" date="2022-06" db="EMBL/GenBank/DDBJ databases">
        <authorList>
            <consortium name="SYNGENTA / RWTH Aachen University"/>
        </authorList>
    </citation>
    <scope>NUCLEOTIDE SEQUENCE</scope>
</reference>
<feature type="compositionally biased region" description="Polar residues" evidence="12">
    <location>
        <begin position="201"/>
        <end position="213"/>
    </location>
</feature>
<accession>A0AAV0BJ93</accession>
<keyword evidence="9" id="KW-0539">Nucleus</keyword>
<feature type="compositionally biased region" description="Polar residues" evidence="12">
    <location>
        <begin position="942"/>
        <end position="955"/>
    </location>
</feature>
<keyword evidence="5" id="KW-0347">Helicase</keyword>
<evidence type="ECO:0000259" key="13">
    <source>
        <dbReference type="PROSITE" id="PS51192"/>
    </source>
</evidence>
<evidence type="ECO:0000256" key="12">
    <source>
        <dbReference type="SAM" id="MobiDB-lite"/>
    </source>
</evidence>
<dbReference type="Pfam" id="PF00270">
    <property type="entry name" value="DEAD"/>
    <property type="match status" value="1"/>
</dbReference>
<dbReference type="SUPFAM" id="SSF52540">
    <property type="entry name" value="P-loop containing nucleoside triphosphate hydrolases"/>
    <property type="match status" value="2"/>
</dbReference>
<dbReference type="GO" id="GO:0005634">
    <property type="term" value="C:nucleus"/>
    <property type="evidence" value="ECO:0007669"/>
    <property type="project" value="UniProtKB-SubCell"/>
</dbReference>
<feature type="compositionally biased region" description="Polar residues" evidence="12">
    <location>
        <begin position="31"/>
        <end position="62"/>
    </location>
</feature>
<dbReference type="InterPro" id="IPR014001">
    <property type="entry name" value="Helicase_ATP-bd"/>
</dbReference>
<dbReference type="InterPro" id="IPR002464">
    <property type="entry name" value="DNA/RNA_helicase_DEAH_CS"/>
</dbReference>
<dbReference type="SMART" id="SM00487">
    <property type="entry name" value="DEXDc"/>
    <property type="match status" value="1"/>
</dbReference>
<evidence type="ECO:0000313" key="15">
    <source>
        <dbReference type="EMBL" id="CAH7686402.1"/>
    </source>
</evidence>
<feature type="region of interest" description="Disordered" evidence="12">
    <location>
        <begin position="942"/>
        <end position="1023"/>
    </location>
</feature>
<keyword evidence="6" id="KW-0067">ATP-binding</keyword>
<dbReference type="FunFam" id="3.40.50.300:FF:000296">
    <property type="entry name" value="ATP-dependent DNA helicase RecQ"/>
    <property type="match status" value="1"/>
</dbReference>
<dbReference type="InterPro" id="IPR032284">
    <property type="entry name" value="RecQ_Zn-bd"/>
</dbReference>
<dbReference type="InterPro" id="IPR018982">
    <property type="entry name" value="RQC_domain"/>
</dbReference>
<keyword evidence="8" id="KW-0413">Isomerase</keyword>
<dbReference type="Pfam" id="PF16124">
    <property type="entry name" value="RecQ_Zn_bind"/>
    <property type="match status" value="1"/>
</dbReference>
<dbReference type="GO" id="GO:0031422">
    <property type="term" value="C:RecQ family helicase-topoisomerase III complex"/>
    <property type="evidence" value="ECO:0007669"/>
    <property type="project" value="UniProtKB-ARBA"/>
</dbReference>
<feature type="region of interest" description="Disordered" evidence="12">
    <location>
        <begin position="1"/>
        <end position="75"/>
    </location>
</feature>
<dbReference type="PROSITE" id="PS00690">
    <property type="entry name" value="DEAH_ATP_HELICASE"/>
    <property type="match status" value="1"/>
</dbReference>
<dbReference type="CDD" id="cd18794">
    <property type="entry name" value="SF2_C_RecQ"/>
    <property type="match status" value="1"/>
</dbReference>
<dbReference type="Gene3D" id="3.40.50.300">
    <property type="entry name" value="P-loop containing nucleotide triphosphate hydrolases"/>
    <property type="match status" value="2"/>
</dbReference>
<evidence type="ECO:0000313" key="16">
    <source>
        <dbReference type="Proteomes" id="UP001153365"/>
    </source>
</evidence>
<name>A0AAV0BJ93_PHAPC</name>
<feature type="domain" description="Helicase ATP-binding" evidence="13">
    <location>
        <begin position="425"/>
        <end position="605"/>
    </location>
</feature>
<proteinExistence type="inferred from homology"/>
<dbReference type="EMBL" id="CALTRL010005790">
    <property type="protein sequence ID" value="CAH7686402.1"/>
    <property type="molecule type" value="Genomic_DNA"/>
</dbReference>
<evidence type="ECO:0000256" key="5">
    <source>
        <dbReference type="ARBA" id="ARBA00022806"/>
    </source>
</evidence>
<dbReference type="PROSITE" id="PS51194">
    <property type="entry name" value="HELICASE_CTER"/>
    <property type="match status" value="1"/>
</dbReference>